<keyword evidence="5" id="KW-0805">Transcription regulation</keyword>
<evidence type="ECO:0000259" key="9">
    <source>
        <dbReference type="PROSITE" id="PS01124"/>
    </source>
</evidence>
<dbReference type="GO" id="GO:0005737">
    <property type="term" value="C:cytoplasm"/>
    <property type="evidence" value="ECO:0007669"/>
    <property type="project" value="UniProtKB-SubCell"/>
</dbReference>
<dbReference type="GO" id="GO:0043565">
    <property type="term" value="F:sequence-specific DNA binding"/>
    <property type="evidence" value="ECO:0007669"/>
    <property type="project" value="InterPro"/>
</dbReference>
<dbReference type="RefSeq" id="WP_065852181.1">
    <property type="nucleotide sequence ID" value="NZ_LYPC01000014.1"/>
</dbReference>
<evidence type="ECO:0000256" key="1">
    <source>
        <dbReference type="ARBA" id="ARBA00004496"/>
    </source>
</evidence>
<dbReference type="Pfam" id="PF00072">
    <property type="entry name" value="Response_reg"/>
    <property type="match status" value="1"/>
</dbReference>
<dbReference type="InterPro" id="IPR011006">
    <property type="entry name" value="CheY-like_superfamily"/>
</dbReference>
<gene>
    <name evidence="11" type="ORF">A8709_14320</name>
</gene>
<keyword evidence="4" id="KW-0902">Two-component regulatory system</keyword>
<dbReference type="InterPro" id="IPR009057">
    <property type="entry name" value="Homeodomain-like_sf"/>
</dbReference>
<dbReference type="InterPro" id="IPR018060">
    <property type="entry name" value="HTH_AraC"/>
</dbReference>
<dbReference type="Proteomes" id="UP000093309">
    <property type="component" value="Unassembled WGS sequence"/>
</dbReference>
<feature type="domain" description="HTH araC/xylS-type" evidence="9">
    <location>
        <begin position="135"/>
        <end position="238"/>
    </location>
</feature>
<dbReference type="InterPro" id="IPR001789">
    <property type="entry name" value="Sig_transdc_resp-reg_receiver"/>
</dbReference>
<dbReference type="PANTHER" id="PTHR42713:SF3">
    <property type="entry name" value="TRANSCRIPTIONAL REGULATORY PROTEIN HPTR"/>
    <property type="match status" value="1"/>
</dbReference>
<dbReference type="EMBL" id="LYPC01000014">
    <property type="protein sequence ID" value="OCT15270.1"/>
    <property type="molecule type" value="Genomic_DNA"/>
</dbReference>
<accession>A0A1C1A460</accession>
<dbReference type="SUPFAM" id="SSF52172">
    <property type="entry name" value="CheY-like"/>
    <property type="match status" value="1"/>
</dbReference>
<organism evidence="11 12">
    <name type="scientific">Paenibacillus pectinilyticus</name>
    <dbReference type="NCBI Taxonomy" id="512399"/>
    <lineage>
        <taxon>Bacteria</taxon>
        <taxon>Bacillati</taxon>
        <taxon>Bacillota</taxon>
        <taxon>Bacilli</taxon>
        <taxon>Bacillales</taxon>
        <taxon>Paenibacillaceae</taxon>
        <taxon>Paenibacillus</taxon>
    </lineage>
</organism>
<dbReference type="PANTHER" id="PTHR42713">
    <property type="entry name" value="HISTIDINE KINASE-RELATED"/>
    <property type="match status" value="1"/>
</dbReference>
<evidence type="ECO:0000256" key="7">
    <source>
        <dbReference type="ARBA" id="ARBA00023163"/>
    </source>
</evidence>
<evidence type="ECO:0000313" key="12">
    <source>
        <dbReference type="Proteomes" id="UP000093309"/>
    </source>
</evidence>
<protein>
    <recommendedName>
        <fullName evidence="13">DNA-binding response regulator</fullName>
    </recommendedName>
</protein>
<evidence type="ECO:0000259" key="10">
    <source>
        <dbReference type="PROSITE" id="PS50110"/>
    </source>
</evidence>
<feature type="domain" description="Response regulatory" evidence="10">
    <location>
        <begin position="4"/>
        <end position="121"/>
    </location>
</feature>
<evidence type="ECO:0000256" key="8">
    <source>
        <dbReference type="PROSITE-ProRule" id="PRU00169"/>
    </source>
</evidence>
<keyword evidence="7" id="KW-0804">Transcription</keyword>
<dbReference type="InterPro" id="IPR051552">
    <property type="entry name" value="HptR"/>
</dbReference>
<feature type="modified residue" description="4-aspartylphosphate" evidence="8">
    <location>
        <position position="56"/>
    </location>
</feature>
<evidence type="ECO:0000256" key="2">
    <source>
        <dbReference type="ARBA" id="ARBA00022490"/>
    </source>
</evidence>
<evidence type="ECO:0000313" key="11">
    <source>
        <dbReference type="EMBL" id="OCT15270.1"/>
    </source>
</evidence>
<dbReference type="GO" id="GO:0003700">
    <property type="term" value="F:DNA-binding transcription factor activity"/>
    <property type="evidence" value="ECO:0007669"/>
    <property type="project" value="InterPro"/>
</dbReference>
<dbReference type="SMART" id="SM00342">
    <property type="entry name" value="HTH_ARAC"/>
    <property type="match status" value="1"/>
</dbReference>
<dbReference type="PROSITE" id="PS50110">
    <property type="entry name" value="RESPONSE_REGULATORY"/>
    <property type="match status" value="1"/>
</dbReference>
<reference evidence="12" key="1">
    <citation type="submission" date="2016-05" db="EMBL/GenBank/DDBJ databases">
        <title>Paenibacillus oryzae. sp. nov., isolated from the rice root.</title>
        <authorList>
            <person name="Zhang J."/>
            <person name="Zhang X."/>
        </authorList>
    </citation>
    <scope>NUCLEOTIDE SEQUENCE [LARGE SCALE GENOMIC DNA]</scope>
    <source>
        <strain evidence="12">KCTC13222</strain>
    </source>
</reference>
<evidence type="ECO:0000256" key="5">
    <source>
        <dbReference type="ARBA" id="ARBA00023015"/>
    </source>
</evidence>
<keyword evidence="6" id="KW-0238">DNA-binding</keyword>
<evidence type="ECO:0008006" key="13">
    <source>
        <dbReference type="Google" id="ProtNLM"/>
    </source>
</evidence>
<keyword evidence="3 8" id="KW-0597">Phosphoprotein</keyword>
<dbReference type="Gene3D" id="1.10.10.60">
    <property type="entry name" value="Homeodomain-like"/>
    <property type="match status" value="2"/>
</dbReference>
<dbReference type="CDD" id="cd17536">
    <property type="entry name" value="REC_YesN-like"/>
    <property type="match status" value="1"/>
</dbReference>
<evidence type="ECO:0000256" key="6">
    <source>
        <dbReference type="ARBA" id="ARBA00023125"/>
    </source>
</evidence>
<dbReference type="STRING" id="512399.A8709_14320"/>
<keyword evidence="12" id="KW-1185">Reference proteome</keyword>
<dbReference type="GO" id="GO:0000160">
    <property type="term" value="P:phosphorelay signal transduction system"/>
    <property type="evidence" value="ECO:0007669"/>
    <property type="project" value="UniProtKB-KW"/>
</dbReference>
<dbReference type="SMART" id="SM00448">
    <property type="entry name" value="REC"/>
    <property type="match status" value="1"/>
</dbReference>
<dbReference type="SUPFAM" id="SSF46689">
    <property type="entry name" value="Homeodomain-like"/>
    <property type="match status" value="2"/>
</dbReference>
<dbReference type="Gene3D" id="3.40.50.2300">
    <property type="match status" value="1"/>
</dbReference>
<sequence length="240" mass="27381">MLLHIVLVDDEPTILEGLEILITSASDDYRIIGRYTNGQEALAGIGLEETDVIVTDVKMPIMDGLTLIKEVRSRTSAISSIVLSGFNEFEFVREALRSEAADFLLKPVNTKELFSIFEKLLDMKRKSVVPESEEKKVIRMVKQIVTEEYCSELNLPGLSARVFLSPAHVSHLFKQETGITITDYLIQVRMDMAKLFIKQNPMMKLYELAQCVGYQDPDYFNQLFKKRVGKSVKQYRDTLC</sequence>
<evidence type="ECO:0000256" key="3">
    <source>
        <dbReference type="ARBA" id="ARBA00022553"/>
    </source>
</evidence>
<evidence type="ECO:0000256" key="4">
    <source>
        <dbReference type="ARBA" id="ARBA00023012"/>
    </source>
</evidence>
<dbReference type="OrthoDB" id="159632at2"/>
<proteinExistence type="predicted"/>
<keyword evidence="2" id="KW-0963">Cytoplasm</keyword>
<dbReference type="AlphaFoldDB" id="A0A1C1A460"/>
<name>A0A1C1A460_9BACL</name>
<dbReference type="Pfam" id="PF12833">
    <property type="entry name" value="HTH_18"/>
    <property type="match status" value="1"/>
</dbReference>
<comment type="subcellular location">
    <subcellularLocation>
        <location evidence="1">Cytoplasm</location>
    </subcellularLocation>
</comment>
<comment type="caution">
    <text evidence="11">The sequence shown here is derived from an EMBL/GenBank/DDBJ whole genome shotgun (WGS) entry which is preliminary data.</text>
</comment>
<dbReference type="PROSITE" id="PS01124">
    <property type="entry name" value="HTH_ARAC_FAMILY_2"/>
    <property type="match status" value="1"/>
</dbReference>